<evidence type="ECO:0000256" key="1">
    <source>
        <dbReference type="SAM" id="Phobius"/>
    </source>
</evidence>
<evidence type="ECO:0000313" key="2">
    <source>
        <dbReference type="EMBL" id="CAA9436107.1"/>
    </source>
</evidence>
<keyword evidence="1" id="KW-0472">Membrane</keyword>
<name>A0A6J4Q6H9_9ACTN</name>
<accession>A0A6J4Q6H9</accession>
<dbReference type="AlphaFoldDB" id="A0A6J4Q6H9"/>
<keyword evidence="1" id="KW-1133">Transmembrane helix</keyword>
<gene>
    <name evidence="2" type="ORF">AVDCRST_MAG80-917</name>
</gene>
<reference evidence="2" key="1">
    <citation type="submission" date="2020-02" db="EMBL/GenBank/DDBJ databases">
        <authorList>
            <person name="Meier V. D."/>
        </authorList>
    </citation>
    <scope>NUCLEOTIDE SEQUENCE</scope>
    <source>
        <strain evidence="2">AVDCRST_MAG80</strain>
    </source>
</reference>
<sequence length="44" mass="4763">MAGEVAAPGSLSYLRLPLALATPLILLGYGLFLLRKPRRTHTLT</sequence>
<organism evidence="2">
    <name type="scientific">uncultured Rubrobacteraceae bacterium</name>
    <dbReference type="NCBI Taxonomy" id="349277"/>
    <lineage>
        <taxon>Bacteria</taxon>
        <taxon>Bacillati</taxon>
        <taxon>Actinomycetota</taxon>
        <taxon>Rubrobacteria</taxon>
        <taxon>Rubrobacterales</taxon>
        <taxon>Rubrobacteraceae</taxon>
        <taxon>environmental samples</taxon>
    </lineage>
</organism>
<feature type="transmembrane region" description="Helical" evidence="1">
    <location>
        <begin position="12"/>
        <end position="34"/>
    </location>
</feature>
<dbReference type="EMBL" id="CADCVC010000077">
    <property type="protein sequence ID" value="CAA9436107.1"/>
    <property type="molecule type" value="Genomic_DNA"/>
</dbReference>
<protein>
    <submittedName>
        <fullName evidence="2">Uncharacterized protein</fullName>
    </submittedName>
</protein>
<keyword evidence="1" id="KW-0812">Transmembrane</keyword>
<proteinExistence type="predicted"/>